<dbReference type="SUPFAM" id="SSF47473">
    <property type="entry name" value="EF-hand"/>
    <property type="match status" value="1"/>
</dbReference>
<sequence length="191" mass="21354">MFEVLFPESMDDGPAAVTLDRFLDAFSDWKGAGIEHKLGVVFQMLDADGKEVLTVHDFTSFLANLGRYKPYVGDTMRVKADGRAGILRFVGPTKFENGIWAGLELPSAVGKNDGSVAGVRYFQCEPKRGVFIPVDQVQLLRHYEASCEIMKHFSSVNVEKVILSSDEFVEKMKADPWIVSLFDKILVSQDR</sequence>
<reference evidence="3 4" key="1">
    <citation type="journal article" date="2015" name="Genome Biol. Evol.">
        <title>Phylogenomic analyses indicate that early fungi evolved digesting cell walls of algal ancestors of land plants.</title>
        <authorList>
            <person name="Chang Y."/>
            <person name="Wang S."/>
            <person name="Sekimoto S."/>
            <person name="Aerts A.L."/>
            <person name="Choi C."/>
            <person name="Clum A."/>
            <person name="LaButti K.M."/>
            <person name="Lindquist E.A."/>
            <person name="Yee Ngan C."/>
            <person name="Ohm R.A."/>
            <person name="Salamov A.A."/>
            <person name="Grigoriev I.V."/>
            <person name="Spatafora J.W."/>
            <person name="Berbee M.L."/>
        </authorList>
    </citation>
    <scope>NUCLEOTIDE SEQUENCE [LARGE SCALE GENOMIC DNA]</scope>
    <source>
        <strain evidence="3 4">JEL478</strain>
    </source>
</reference>
<dbReference type="PROSITE" id="PS50245">
    <property type="entry name" value="CAP_GLY_2"/>
    <property type="match status" value="1"/>
</dbReference>
<evidence type="ECO:0008006" key="5">
    <source>
        <dbReference type="Google" id="ProtNLM"/>
    </source>
</evidence>
<dbReference type="InterPro" id="IPR000938">
    <property type="entry name" value="CAP-Gly_domain"/>
</dbReference>
<dbReference type="PROSITE" id="PS50222">
    <property type="entry name" value="EF_HAND_2"/>
    <property type="match status" value="1"/>
</dbReference>
<dbReference type="GO" id="GO:0005509">
    <property type="term" value="F:calcium ion binding"/>
    <property type="evidence" value="ECO:0007669"/>
    <property type="project" value="InterPro"/>
</dbReference>
<dbReference type="InterPro" id="IPR036859">
    <property type="entry name" value="CAP-Gly_dom_sf"/>
</dbReference>
<dbReference type="SMART" id="SM01052">
    <property type="entry name" value="CAP_GLY"/>
    <property type="match status" value="1"/>
</dbReference>
<evidence type="ECO:0000313" key="4">
    <source>
        <dbReference type="Proteomes" id="UP000070544"/>
    </source>
</evidence>
<protein>
    <recommendedName>
        <fullName evidence="5">CAP-Gly domain-containing protein</fullName>
    </recommendedName>
</protein>
<feature type="domain" description="CAP-Gly" evidence="2">
    <location>
        <begin position="91"/>
        <end position="133"/>
    </location>
</feature>
<organism evidence="3 4">
    <name type="scientific">Gonapodya prolifera (strain JEL478)</name>
    <name type="common">Monoblepharis prolifera</name>
    <dbReference type="NCBI Taxonomy" id="1344416"/>
    <lineage>
        <taxon>Eukaryota</taxon>
        <taxon>Fungi</taxon>
        <taxon>Fungi incertae sedis</taxon>
        <taxon>Chytridiomycota</taxon>
        <taxon>Chytridiomycota incertae sedis</taxon>
        <taxon>Monoblepharidomycetes</taxon>
        <taxon>Monoblepharidales</taxon>
        <taxon>Gonapodyaceae</taxon>
        <taxon>Gonapodya</taxon>
    </lineage>
</organism>
<dbReference type="InterPro" id="IPR002048">
    <property type="entry name" value="EF_hand_dom"/>
</dbReference>
<dbReference type="Proteomes" id="UP000070544">
    <property type="component" value="Unassembled WGS sequence"/>
</dbReference>
<dbReference type="InterPro" id="IPR011992">
    <property type="entry name" value="EF-hand-dom_pair"/>
</dbReference>
<dbReference type="Gene3D" id="1.10.238.10">
    <property type="entry name" value="EF-hand"/>
    <property type="match status" value="1"/>
</dbReference>
<dbReference type="PANTHER" id="PTHR18916">
    <property type="entry name" value="DYNACTIN 1-RELATED MICROTUBULE-BINDING"/>
    <property type="match status" value="1"/>
</dbReference>
<dbReference type="STRING" id="1344416.A0A139AS36"/>
<evidence type="ECO:0000259" key="2">
    <source>
        <dbReference type="PROSITE" id="PS50245"/>
    </source>
</evidence>
<dbReference type="SUPFAM" id="SSF74924">
    <property type="entry name" value="Cap-Gly domain"/>
    <property type="match status" value="1"/>
</dbReference>
<proteinExistence type="predicted"/>
<evidence type="ECO:0000259" key="1">
    <source>
        <dbReference type="PROSITE" id="PS50222"/>
    </source>
</evidence>
<name>A0A139AS36_GONPJ</name>
<dbReference type="PROSITE" id="PS00845">
    <property type="entry name" value="CAP_GLY_1"/>
    <property type="match status" value="1"/>
</dbReference>
<dbReference type="Gene3D" id="2.30.30.190">
    <property type="entry name" value="CAP Gly-rich-like domain"/>
    <property type="match status" value="1"/>
</dbReference>
<dbReference type="OrthoDB" id="2161909at2759"/>
<dbReference type="Pfam" id="PF01302">
    <property type="entry name" value="CAP_GLY"/>
    <property type="match status" value="1"/>
</dbReference>
<dbReference type="AlphaFoldDB" id="A0A139AS36"/>
<keyword evidence="4" id="KW-1185">Reference proteome</keyword>
<evidence type="ECO:0000313" key="3">
    <source>
        <dbReference type="EMBL" id="KXS19550.1"/>
    </source>
</evidence>
<accession>A0A139AS36</accession>
<gene>
    <name evidence="3" type="ORF">M427DRAFT_453150</name>
</gene>
<feature type="domain" description="EF-hand" evidence="1">
    <location>
        <begin position="33"/>
        <end position="68"/>
    </location>
</feature>
<dbReference type="EMBL" id="KQ965738">
    <property type="protein sequence ID" value="KXS19550.1"/>
    <property type="molecule type" value="Genomic_DNA"/>
</dbReference>